<dbReference type="InterPro" id="IPR020472">
    <property type="entry name" value="WD40_PAC1"/>
</dbReference>
<name>A0AAW2PRL5_9LAMI</name>
<dbReference type="GO" id="GO:0006325">
    <property type="term" value="P:chromatin organization"/>
    <property type="evidence" value="ECO:0007669"/>
    <property type="project" value="UniProtKB-KW"/>
</dbReference>
<dbReference type="InterPro" id="IPR036322">
    <property type="entry name" value="WD40_repeat_dom_sf"/>
</dbReference>
<feature type="repeat" description="WD" evidence="7">
    <location>
        <begin position="204"/>
        <end position="239"/>
    </location>
</feature>
<evidence type="ECO:0000256" key="2">
    <source>
        <dbReference type="ARBA" id="ARBA00009341"/>
    </source>
</evidence>
<evidence type="ECO:0000256" key="5">
    <source>
        <dbReference type="ARBA" id="ARBA00022853"/>
    </source>
</evidence>
<dbReference type="PRINTS" id="PR00320">
    <property type="entry name" value="GPROTEINBRPT"/>
</dbReference>
<dbReference type="Pfam" id="PF00400">
    <property type="entry name" value="WD40"/>
    <property type="match status" value="5"/>
</dbReference>
<dbReference type="SUPFAM" id="SSF50978">
    <property type="entry name" value="WD40 repeat-like"/>
    <property type="match status" value="1"/>
</dbReference>
<organism evidence="9">
    <name type="scientific">Sesamum calycinum</name>
    <dbReference type="NCBI Taxonomy" id="2727403"/>
    <lineage>
        <taxon>Eukaryota</taxon>
        <taxon>Viridiplantae</taxon>
        <taxon>Streptophyta</taxon>
        <taxon>Embryophyta</taxon>
        <taxon>Tracheophyta</taxon>
        <taxon>Spermatophyta</taxon>
        <taxon>Magnoliopsida</taxon>
        <taxon>eudicotyledons</taxon>
        <taxon>Gunneridae</taxon>
        <taxon>Pentapetalae</taxon>
        <taxon>asterids</taxon>
        <taxon>lamiids</taxon>
        <taxon>Lamiales</taxon>
        <taxon>Pedaliaceae</taxon>
        <taxon>Sesamum</taxon>
    </lineage>
</organism>
<proteinExistence type="inferred from homology"/>
<feature type="repeat" description="WD" evidence="7">
    <location>
        <begin position="158"/>
        <end position="200"/>
    </location>
</feature>
<reference evidence="9" key="2">
    <citation type="journal article" date="2024" name="Plant">
        <title>Genomic evolution and insights into agronomic trait innovations of Sesamum species.</title>
        <authorList>
            <person name="Miao H."/>
            <person name="Wang L."/>
            <person name="Qu L."/>
            <person name="Liu H."/>
            <person name="Sun Y."/>
            <person name="Le M."/>
            <person name="Wang Q."/>
            <person name="Wei S."/>
            <person name="Zheng Y."/>
            <person name="Lin W."/>
            <person name="Duan Y."/>
            <person name="Cao H."/>
            <person name="Xiong S."/>
            <person name="Wang X."/>
            <person name="Wei L."/>
            <person name="Li C."/>
            <person name="Ma Q."/>
            <person name="Ju M."/>
            <person name="Zhao R."/>
            <person name="Li G."/>
            <person name="Mu C."/>
            <person name="Tian Q."/>
            <person name="Mei H."/>
            <person name="Zhang T."/>
            <person name="Gao T."/>
            <person name="Zhang H."/>
        </authorList>
    </citation>
    <scope>NUCLEOTIDE SEQUENCE</scope>
    <source>
        <strain evidence="9">KEN8</strain>
    </source>
</reference>
<evidence type="ECO:0000256" key="7">
    <source>
        <dbReference type="PROSITE-ProRule" id="PRU00221"/>
    </source>
</evidence>
<feature type="compositionally biased region" description="Low complexity" evidence="8">
    <location>
        <begin position="971"/>
        <end position="981"/>
    </location>
</feature>
<dbReference type="InterPro" id="IPR015943">
    <property type="entry name" value="WD40/YVTN_repeat-like_dom_sf"/>
</dbReference>
<evidence type="ECO:0000313" key="9">
    <source>
        <dbReference type="EMBL" id="KAL0357131.1"/>
    </source>
</evidence>
<dbReference type="InterPro" id="IPR019775">
    <property type="entry name" value="WD40_repeat_CS"/>
</dbReference>
<feature type="repeat" description="WD" evidence="7">
    <location>
        <begin position="109"/>
        <end position="144"/>
    </location>
</feature>
<feature type="compositionally biased region" description="Basic residues" evidence="8">
    <location>
        <begin position="982"/>
        <end position="1001"/>
    </location>
</feature>
<dbReference type="Gene3D" id="2.130.10.10">
    <property type="entry name" value="YVTN repeat-like/Quinoprotein amine dehydrogenase"/>
    <property type="match status" value="1"/>
</dbReference>
<dbReference type="InterPro" id="IPR012866">
    <property type="entry name" value="DUF1644"/>
</dbReference>
<dbReference type="FunFam" id="2.130.10.10:FF:000512">
    <property type="entry name" value="WD-40 repeat-containing protein MSI1"/>
    <property type="match status" value="1"/>
</dbReference>
<dbReference type="GO" id="GO:0005634">
    <property type="term" value="C:nucleus"/>
    <property type="evidence" value="ECO:0007669"/>
    <property type="project" value="UniProtKB-SubCell"/>
</dbReference>
<dbReference type="PANTHER" id="PTHR22850">
    <property type="entry name" value="WD40 REPEAT FAMILY"/>
    <property type="match status" value="1"/>
</dbReference>
<feature type="region of interest" description="Disordered" evidence="8">
    <location>
        <begin position="391"/>
        <end position="410"/>
    </location>
</feature>
<feature type="region of interest" description="Disordered" evidence="8">
    <location>
        <begin position="923"/>
        <end position="1008"/>
    </location>
</feature>
<dbReference type="EMBL" id="JACGWM010000008">
    <property type="protein sequence ID" value="KAL0357131.1"/>
    <property type="molecule type" value="Genomic_DNA"/>
</dbReference>
<dbReference type="PROSITE" id="PS50082">
    <property type="entry name" value="WD_REPEATS_2"/>
    <property type="match status" value="5"/>
</dbReference>
<gene>
    <name evidence="9" type="ORF">Scaly_1398800</name>
</gene>
<comment type="caution">
    <text evidence="9">The sequence shown here is derived from an EMBL/GenBank/DDBJ whole genome shotgun (WGS) entry which is preliminary data.</text>
</comment>
<dbReference type="InterPro" id="IPR001680">
    <property type="entry name" value="WD40_rpt"/>
</dbReference>
<protein>
    <submittedName>
        <fullName evidence="9">WD-40 repeat-containing protein MSI1</fullName>
    </submittedName>
</protein>
<reference evidence="9" key="1">
    <citation type="submission" date="2020-06" db="EMBL/GenBank/DDBJ databases">
        <authorList>
            <person name="Li T."/>
            <person name="Hu X."/>
            <person name="Zhang T."/>
            <person name="Song X."/>
            <person name="Zhang H."/>
            <person name="Dai N."/>
            <person name="Sheng W."/>
            <person name="Hou X."/>
            <person name="Wei L."/>
        </authorList>
    </citation>
    <scope>NUCLEOTIDE SEQUENCE</scope>
    <source>
        <strain evidence="9">KEN8</strain>
        <tissue evidence="9">Leaf</tissue>
    </source>
</reference>
<dbReference type="InterPro" id="IPR050459">
    <property type="entry name" value="WD_repeat_RBAP46/RBAP48/MSI1"/>
</dbReference>
<accession>A0AAW2PRL5</accession>
<sequence length="1008" mass="112927">MILGTHTSENEPNYLMLAQVQLPLADAENDARHYDDDRSEFGGFGCANGKVQIIQQINHDGEVNRARYMPQNSFIIATKTVSAEVYVFDYSKHPSKPPLDGACNPDLRLRGHSTEGYGLSWSQFKPGHLLSGSDDAQICLWDINGTPKNKALDAMQIFKIHEGVVEDVAWHLRHEYLFGSVGDDQYLHIWDLRTPSVSKPIQSVVAHQSEVNCLAFNPFNEWVVATGSTDKTVKLFDMRKISTALHTFDCHKEEVFQVGWNPKNETILASCCLGRRLMVWDLSRIDEEQTAEDAEDGPPELLFIHGGHTSKISDFSWNPCEDWVIASVAEDNILQIWQMAENIYHDEDDLPGDDSTKGPASRTCAASVFVTPPAGCQTLLQGSVEPIEIEGSDEVQDAQSSDRQKRKLIGEDDVDVSLGNKEKGISIQEPESRPAMKVVKDTLGKGQVIKSAVESWEGYLEEMREIWVDTRGSPPEEEVVGPILLPKWKVKEDSAVQNLVTRVGLADTSFSPRGAEGAHEAGFIKGKESFHGFDEYHLLVQQSRYEGAKDFMKSSILDSIVDNLVLEDFLATWTQCISQLWLLGGLKEGHGDSDEEFLGELPNVEACILLNILLGRLIFAESGLYAHSYSAYSTAWKTDECILVRKWQRYEGRRGIASRQCRPTPYPLPPYNEKDGVKQKNCSKLFKKDWEDATCSVCMECPHNAVLLLCSSHEKGCRPYMCGTSFRYSNCLDQYKKAYTKVTSSQSRPLHDSLDSQAIGPLAAQSGASCEALELACPLCRGQVKGWTVVEPAREHLNAKKRSCMQDDCGFIGTFKELRKHVRAEHPSAKPREVDPTLEQKWRSLEREREREDVMSTIRSSMPGAVFFGDYVIEGSHYGFDSDDEEGYDVDAMERNEGVEVGIDRNLMSVFLFLQAFGSAGNVGSNRGMRRHERDPSRTLDRGALRLSRERTTDDFDFSGHDSDNDDGSENDGNNSSSMVGRLHRRGRVLLGHSGRRRRHREVTGGRS</sequence>
<keyword evidence="5" id="KW-0156">Chromatin regulator</keyword>
<feature type="compositionally biased region" description="Basic and acidic residues" evidence="8">
    <location>
        <begin position="932"/>
        <end position="963"/>
    </location>
</feature>
<keyword evidence="6" id="KW-0539">Nucleus</keyword>
<evidence type="ECO:0000256" key="4">
    <source>
        <dbReference type="ARBA" id="ARBA00022737"/>
    </source>
</evidence>
<evidence type="ECO:0000256" key="1">
    <source>
        <dbReference type="ARBA" id="ARBA00004123"/>
    </source>
</evidence>
<comment type="similarity">
    <text evidence="2">Belongs to the WD repeat RBAP46/RBAP48/MSI1 family.</text>
</comment>
<dbReference type="PROSITE" id="PS00678">
    <property type="entry name" value="WD_REPEATS_1"/>
    <property type="match status" value="1"/>
</dbReference>
<feature type="repeat" description="WD" evidence="7">
    <location>
        <begin position="305"/>
        <end position="339"/>
    </location>
</feature>
<dbReference type="AlphaFoldDB" id="A0AAW2PRL5"/>
<dbReference type="Pfam" id="PF07800">
    <property type="entry name" value="DUF1644"/>
    <property type="match status" value="1"/>
</dbReference>
<evidence type="ECO:0000256" key="6">
    <source>
        <dbReference type="ARBA" id="ARBA00023242"/>
    </source>
</evidence>
<dbReference type="PROSITE" id="PS50294">
    <property type="entry name" value="WD_REPEATS_REGION"/>
    <property type="match status" value="1"/>
</dbReference>
<comment type="subcellular location">
    <subcellularLocation>
        <location evidence="1">Nucleus</location>
    </subcellularLocation>
</comment>
<keyword evidence="4" id="KW-0677">Repeat</keyword>
<evidence type="ECO:0000256" key="8">
    <source>
        <dbReference type="SAM" id="MobiDB-lite"/>
    </source>
</evidence>
<evidence type="ECO:0000256" key="3">
    <source>
        <dbReference type="ARBA" id="ARBA00022574"/>
    </source>
</evidence>
<feature type="repeat" description="WD" evidence="7">
    <location>
        <begin position="248"/>
        <end position="290"/>
    </location>
</feature>
<dbReference type="SMART" id="SM00320">
    <property type="entry name" value="WD40"/>
    <property type="match status" value="6"/>
</dbReference>
<keyword evidence="3 7" id="KW-0853">WD repeat</keyword>